<proteinExistence type="predicted"/>
<accession>A0A8H3H3V3</accession>
<dbReference type="GO" id="GO:0009251">
    <property type="term" value="P:glucan catabolic process"/>
    <property type="evidence" value="ECO:0007669"/>
    <property type="project" value="TreeGrafter"/>
</dbReference>
<dbReference type="Proteomes" id="UP000663850">
    <property type="component" value="Unassembled WGS sequence"/>
</dbReference>
<name>A0A8H3H3V3_9AGAM</name>
<dbReference type="Gene3D" id="2.60.120.200">
    <property type="match status" value="1"/>
</dbReference>
<evidence type="ECO:0000313" key="2">
    <source>
        <dbReference type="Proteomes" id="UP000663850"/>
    </source>
</evidence>
<dbReference type="Pfam" id="PF26113">
    <property type="entry name" value="GH16_XgeA"/>
    <property type="match status" value="1"/>
</dbReference>
<comment type="caution">
    <text evidence="1">The sequence shown here is derived from an EMBL/GenBank/DDBJ whole genome shotgun (WGS) entry which is preliminary data.</text>
</comment>
<evidence type="ECO:0008006" key="3">
    <source>
        <dbReference type="Google" id="ProtNLM"/>
    </source>
</evidence>
<reference evidence="1" key="1">
    <citation type="submission" date="2021-01" db="EMBL/GenBank/DDBJ databases">
        <authorList>
            <person name="Kaushik A."/>
        </authorList>
    </citation>
    <scope>NUCLEOTIDE SEQUENCE</scope>
    <source>
        <strain evidence="1">Type strain: AG8-Rh-89/</strain>
    </source>
</reference>
<gene>
    <name evidence="1" type="ORF">RDB_LOCUS74787</name>
</gene>
<dbReference type="PANTHER" id="PTHR10963">
    <property type="entry name" value="GLYCOSYL HYDROLASE-RELATED"/>
    <property type="match status" value="1"/>
</dbReference>
<dbReference type="InterPro" id="IPR013320">
    <property type="entry name" value="ConA-like_dom_sf"/>
</dbReference>
<organism evidence="1 2">
    <name type="scientific">Rhizoctonia solani</name>
    <dbReference type="NCBI Taxonomy" id="456999"/>
    <lineage>
        <taxon>Eukaryota</taxon>
        <taxon>Fungi</taxon>
        <taxon>Dikarya</taxon>
        <taxon>Basidiomycota</taxon>
        <taxon>Agaricomycotina</taxon>
        <taxon>Agaricomycetes</taxon>
        <taxon>Cantharellales</taxon>
        <taxon>Ceratobasidiaceae</taxon>
        <taxon>Rhizoctonia</taxon>
    </lineage>
</organism>
<dbReference type="SUPFAM" id="SSF49899">
    <property type="entry name" value="Concanavalin A-like lectins/glucanases"/>
    <property type="match status" value="1"/>
</dbReference>
<sequence length="167" mass="17340">MNGGLAILDAVRMPYGCGTWPSWWTTDVPHWPWNGEIDILEGVNGYTRNQASLHTAPGCTIPTDYGSTGTLAASTNCGSGDTGNQGCGQLGTASNGYGKPFNDNGGGVYAMASGPALRDPGQRLGLAAKQTVALPPLASAIALIMYETTAPLSQMLVRPKLRITAVD</sequence>
<dbReference type="PANTHER" id="PTHR10963:SF24">
    <property type="entry name" value="GLYCOSIDASE C21B10.07-RELATED"/>
    <property type="match status" value="1"/>
</dbReference>
<protein>
    <recommendedName>
        <fullName evidence="3">GH16 domain-containing protein</fullName>
    </recommendedName>
</protein>
<dbReference type="EMBL" id="CAJMWZ010003914">
    <property type="protein sequence ID" value="CAE6480877.1"/>
    <property type="molecule type" value="Genomic_DNA"/>
</dbReference>
<dbReference type="AlphaFoldDB" id="A0A8H3H3V3"/>
<dbReference type="InterPro" id="IPR050546">
    <property type="entry name" value="Glycosyl_Hydrlase_16"/>
</dbReference>
<evidence type="ECO:0000313" key="1">
    <source>
        <dbReference type="EMBL" id="CAE6480877.1"/>
    </source>
</evidence>